<protein>
    <submittedName>
        <fullName evidence="2">LRDD</fullName>
    </submittedName>
</protein>
<evidence type="ECO:0000259" key="1">
    <source>
        <dbReference type="PROSITE" id="PS50017"/>
    </source>
</evidence>
<evidence type="ECO:0000313" key="3">
    <source>
        <dbReference type="Proteomes" id="UP000683360"/>
    </source>
</evidence>
<sequence>MDADNRNELQIHVKGQRIFAYLINDESKQLISPDLATTTQECLTLALERILQFYHRCFGKQSHHLMSDLFEIEVGEVCKGETCLLPLCDAKTRKSWICKNGIEHKTKISLNWVFDKNKETCDKNCNGLGSEMLLLEPNDHHFVHLAQIMGIDEFREFLIHLGISTADYEKLNHCYFSNPMNFMLMGLFKWRDKAEIDQSISTFEELMRALTAIDRKHYLCKVQREDHSLMVKSHSRLQDVPSEDVIKALTQKNLIGDCVVHFGIELGLTSVDISKTLYNFQRDLDGQIHDLLMKWRKTDGKKPTIYWLMVALKRVQAVKGLKYVKKTYCVE</sequence>
<dbReference type="InterPro" id="IPR000488">
    <property type="entry name" value="Death_dom"/>
</dbReference>
<dbReference type="CDD" id="cd01670">
    <property type="entry name" value="Death"/>
    <property type="match status" value="1"/>
</dbReference>
<feature type="domain" description="Death" evidence="1">
    <location>
        <begin position="262"/>
        <end position="328"/>
    </location>
</feature>
<dbReference type="SUPFAM" id="SSF47986">
    <property type="entry name" value="DEATH domain"/>
    <property type="match status" value="2"/>
</dbReference>
<keyword evidence="3" id="KW-1185">Reference proteome</keyword>
<organism evidence="2 3">
    <name type="scientific">Mytilus edulis</name>
    <name type="common">Blue mussel</name>
    <dbReference type="NCBI Taxonomy" id="6550"/>
    <lineage>
        <taxon>Eukaryota</taxon>
        <taxon>Metazoa</taxon>
        <taxon>Spiralia</taxon>
        <taxon>Lophotrochozoa</taxon>
        <taxon>Mollusca</taxon>
        <taxon>Bivalvia</taxon>
        <taxon>Autobranchia</taxon>
        <taxon>Pteriomorphia</taxon>
        <taxon>Mytilida</taxon>
        <taxon>Mytiloidea</taxon>
        <taxon>Mytilidae</taxon>
        <taxon>Mytilinae</taxon>
        <taxon>Mytilus</taxon>
    </lineage>
</organism>
<dbReference type="GO" id="GO:0007165">
    <property type="term" value="P:signal transduction"/>
    <property type="evidence" value="ECO:0007669"/>
    <property type="project" value="InterPro"/>
</dbReference>
<dbReference type="Gene3D" id="1.10.533.10">
    <property type="entry name" value="Death Domain, Fas"/>
    <property type="match status" value="2"/>
</dbReference>
<comment type="caution">
    <text evidence="2">The sequence shown here is derived from an EMBL/GenBank/DDBJ whole genome shotgun (WGS) entry which is preliminary data.</text>
</comment>
<dbReference type="AlphaFoldDB" id="A0A8S3PYN9"/>
<gene>
    <name evidence="2" type="ORF">MEDL_4013</name>
</gene>
<dbReference type="EMBL" id="CAJPWZ010000265">
    <property type="protein sequence ID" value="CAG2188604.1"/>
    <property type="molecule type" value="Genomic_DNA"/>
</dbReference>
<dbReference type="InterPro" id="IPR011029">
    <property type="entry name" value="DEATH-like_dom_sf"/>
</dbReference>
<dbReference type="PROSITE" id="PS50017">
    <property type="entry name" value="DEATH_DOMAIN"/>
    <property type="match status" value="1"/>
</dbReference>
<evidence type="ECO:0000313" key="2">
    <source>
        <dbReference type="EMBL" id="CAG2188604.1"/>
    </source>
</evidence>
<dbReference type="Proteomes" id="UP000683360">
    <property type="component" value="Unassembled WGS sequence"/>
</dbReference>
<reference evidence="2" key="1">
    <citation type="submission" date="2021-03" db="EMBL/GenBank/DDBJ databases">
        <authorList>
            <person name="Bekaert M."/>
        </authorList>
    </citation>
    <scope>NUCLEOTIDE SEQUENCE</scope>
</reference>
<name>A0A8S3PYN9_MYTED</name>
<accession>A0A8S3PYN9</accession>
<proteinExistence type="predicted"/>